<sequence length="81" mass="9124">MQRVHRAVAVRGAAGGDQCLARHLAAEDPLQGLLRAAATEDVDLDLFQVEQVDQPLGRIRHRWDSPWVTTGREWLTAGRRR</sequence>
<proteinExistence type="predicted"/>
<organism evidence="1 2">
    <name type="scientific">Streptomyces rameus</name>
    <dbReference type="NCBI Taxonomy" id="68261"/>
    <lineage>
        <taxon>Bacteria</taxon>
        <taxon>Bacillati</taxon>
        <taxon>Actinomycetota</taxon>
        <taxon>Actinomycetes</taxon>
        <taxon>Kitasatosporales</taxon>
        <taxon>Streptomycetaceae</taxon>
        <taxon>Streptomyces</taxon>
    </lineage>
</organism>
<accession>A0ABP6NL01</accession>
<evidence type="ECO:0000313" key="1">
    <source>
        <dbReference type="EMBL" id="GAA3151602.1"/>
    </source>
</evidence>
<reference evidence="2" key="1">
    <citation type="journal article" date="2019" name="Int. J. Syst. Evol. Microbiol.">
        <title>The Global Catalogue of Microorganisms (GCM) 10K type strain sequencing project: providing services to taxonomists for standard genome sequencing and annotation.</title>
        <authorList>
            <consortium name="The Broad Institute Genomics Platform"/>
            <consortium name="The Broad Institute Genome Sequencing Center for Infectious Disease"/>
            <person name="Wu L."/>
            <person name="Ma J."/>
        </authorList>
    </citation>
    <scope>NUCLEOTIDE SEQUENCE [LARGE SCALE GENOMIC DNA]</scope>
    <source>
        <strain evidence="2">JCM 11574</strain>
    </source>
</reference>
<gene>
    <name evidence="1" type="ORF">GCM10010521_44090</name>
</gene>
<evidence type="ECO:0000313" key="2">
    <source>
        <dbReference type="Proteomes" id="UP001500893"/>
    </source>
</evidence>
<dbReference type="EMBL" id="BAAAVM010000064">
    <property type="protein sequence ID" value="GAA3151602.1"/>
    <property type="molecule type" value="Genomic_DNA"/>
</dbReference>
<dbReference type="Proteomes" id="UP001500893">
    <property type="component" value="Unassembled WGS sequence"/>
</dbReference>
<keyword evidence="2" id="KW-1185">Reference proteome</keyword>
<name>A0ABP6NL01_9ACTN</name>
<protein>
    <submittedName>
        <fullName evidence="1">Uncharacterized protein</fullName>
    </submittedName>
</protein>
<comment type="caution">
    <text evidence="1">The sequence shown here is derived from an EMBL/GenBank/DDBJ whole genome shotgun (WGS) entry which is preliminary data.</text>
</comment>